<keyword evidence="2" id="KW-1185">Reference proteome</keyword>
<proteinExistence type="predicted"/>
<evidence type="ECO:0000313" key="1">
    <source>
        <dbReference type="EMBL" id="MCE2056109.1"/>
    </source>
</evidence>
<evidence type="ECO:0008006" key="3">
    <source>
        <dbReference type="Google" id="ProtNLM"/>
    </source>
</evidence>
<feature type="non-terminal residue" evidence="1">
    <location>
        <position position="1"/>
    </location>
</feature>
<dbReference type="Proteomes" id="UP000823775">
    <property type="component" value="Unassembled WGS sequence"/>
</dbReference>
<name>A0ABS8W667_DATST</name>
<sequence>NIVILFNEGQFKVLKKLIRRKDNSLLNSILSNQHPPLFSKDITKGEATPGRRIYLEVIYGSLKVSIVPAILYNNLKSGSTGNSIHGKKSGLGLINSWGMKNGIPSLPKIGDGEVGGLALLQTEADVVPLEGGLATCYSL</sequence>
<organism evidence="1 2">
    <name type="scientific">Datura stramonium</name>
    <name type="common">Jimsonweed</name>
    <name type="synonym">Common thornapple</name>
    <dbReference type="NCBI Taxonomy" id="4076"/>
    <lineage>
        <taxon>Eukaryota</taxon>
        <taxon>Viridiplantae</taxon>
        <taxon>Streptophyta</taxon>
        <taxon>Embryophyta</taxon>
        <taxon>Tracheophyta</taxon>
        <taxon>Spermatophyta</taxon>
        <taxon>Magnoliopsida</taxon>
        <taxon>eudicotyledons</taxon>
        <taxon>Gunneridae</taxon>
        <taxon>Pentapetalae</taxon>
        <taxon>asterids</taxon>
        <taxon>lamiids</taxon>
        <taxon>Solanales</taxon>
        <taxon>Solanaceae</taxon>
        <taxon>Solanoideae</taxon>
        <taxon>Datureae</taxon>
        <taxon>Datura</taxon>
    </lineage>
</organism>
<evidence type="ECO:0000313" key="2">
    <source>
        <dbReference type="Proteomes" id="UP000823775"/>
    </source>
</evidence>
<accession>A0ABS8W667</accession>
<reference evidence="1 2" key="1">
    <citation type="journal article" date="2021" name="BMC Genomics">
        <title>Datura genome reveals duplications of psychoactive alkaloid biosynthetic genes and high mutation rate following tissue culture.</title>
        <authorList>
            <person name="Rajewski A."/>
            <person name="Carter-House D."/>
            <person name="Stajich J."/>
            <person name="Litt A."/>
        </authorList>
    </citation>
    <scope>NUCLEOTIDE SEQUENCE [LARGE SCALE GENOMIC DNA]</scope>
    <source>
        <strain evidence="1">AR-01</strain>
    </source>
</reference>
<dbReference type="EMBL" id="JACEIK010006676">
    <property type="protein sequence ID" value="MCE2056109.1"/>
    <property type="molecule type" value="Genomic_DNA"/>
</dbReference>
<comment type="caution">
    <text evidence="1">The sequence shown here is derived from an EMBL/GenBank/DDBJ whole genome shotgun (WGS) entry which is preliminary data.</text>
</comment>
<gene>
    <name evidence="1" type="ORF">HAX54_044057</name>
</gene>
<protein>
    <recommendedName>
        <fullName evidence="3">Maturase</fullName>
    </recommendedName>
</protein>